<dbReference type="PaxDb" id="30732-ENSOMEP00000006271"/>
<dbReference type="Pfam" id="PF00644">
    <property type="entry name" value="PARP"/>
    <property type="match status" value="1"/>
</dbReference>
<dbReference type="AlphaFoldDB" id="A0A3B3BL29"/>
<dbReference type="PROSITE" id="PS50918">
    <property type="entry name" value="WWE"/>
    <property type="match status" value="1"/>
</dbReference>
<dbReference type="Gene3D" id="3.30.720.50">
    <property type="match status" value="1"/>
</dbReference>
<organism evidence="7 8">
    <name type="scientific">Oryzias melastigma</name>
    <name type="common">Marine medaka</name>
    <dbReference type="NCBI Taxonomy" id="30732"/>
    <lineage>
        <taxon>Eukaryota</taxon>
        <taxon>Metazoa</taxon>
        <taxon>Chordata</taxon>
        <taxon>Craniata</taxon>
        <taxon>Vertebrata</taxon>
        <taxon>Euteleostomi</taxon>
        <taxon>Actinopterygii</taxon>
        <taxon>Neopterygii</taxon>
        <taxon>Teleostei</taxon>
        <taxon>Neoteleostei</taxon>
        <taxon>Acanthomorphata</taxon>
        <taxon>Ovalentaria</taxon>
        <taxon>Atherinomorphae</taxon>
        <taxon>Beloniformes</taxon>
        <taxon>Adrianichthyidae</taxon>
        <taxon>Oryziinae</taxon>
        <taxon>Oryzias</taxon>
    </lineage>
</organism>
<dbReference type="STRING" id="30732.ENSOMEP00000006271"/>
<keyword evidence="2" id="KW-0539">Nucleus</keyword>
<keyword evidence="8" id="KW-1185">Reference proteome</keyword>
<dbReference type="PROSITE" id="PS51059">
    <property type="entry name" value="PARP_CATALYTIC"/>
    <property type="match status" value="1"/>
</dbReference>
<dbReference type="InterPro" id="IPR012317">
    <property type="entry name" value="Poly(ADP-ribose)pol_cat_dom"/>
</dbReference>
<dbReference type="EC" id="2.4.2.-" evidence="4"/>
<dbReference type="GeneTree" id="ENSGT00940000156857"/>
<dbReference type="InterPro" id="IPR037197">
    <property type="entry name" value="WWE_dom_sf"/>
</dbReference>
<evidence type="ECO:0000256" key="1">
    <source>
        <dbReference type="ARBA" id="ARBA00004123"/>
    </source>
</evidence>
<keyword evidence="4" id="KW-0328">Glycosyltransferase</keyword>
<protein>
    <recommendedName>
        <fullName evidence="4">Poly [ADP-ribose] polymerase</fullName>
        <shortName evidence="4">PARP</shortName>
        <ecNumber evidence="4">2.4.2.-</ecNumber>
    </recommendedName>
</protein>
<dbReference type="CDD" id="cd01439">
    <property type="entry name" value="TCCD_inducible_PARP_like"/>
    <property type="match status" value="1"/>
</dbReference>
<evidence type="ECO:0000256" key="2">
    <source>
        <dbReference type="ARBA" id="ARBA00023242"/>
    </source>
</evidence>
<reference evidence="7" key="2">
    <citation type="submission" date="2025-09" db="UniProtKB">
        <authorList>
            <consortium name="Ensembl"/>
        </authorList>
    </citation>
    <scope>IDENTIFICATION</scope>
</reference>
<dbReference type="InterPro" id="IPR051712">
    <property type="entry name" value="ARTD-AVP"/>
</dbReference>
<dbReference type="SUPFAM" id="SSF117839">
    <property type="entry name" value="WWE domain"/>
    <property type="match status" value="1"/>
</dbReference>
<comment type="subcellular location">
    <subcellularLocation>
        <location evidence="1">Nucleus</location>
    </subcellularLocation>
</comment>
<evidence type="ECO:0000313" key="7">
    <source>
        <dbReference type="Ensembl" id="ENSOMEP00000006271.1"/>
    </source>
</evidence>
<keyword evidence="4" id="KW-0520">NAD</keyword>
<accession>A0A3B3BL29</accession>
<dbReference type="PANTHER" id="PTHR45740">
    <property type="entry name" value="POLY [ADP-RIBOSE] POLYMERASE"/>
    <property type="match status" value="1"/>
</dbReference>
<dbReference type="PANTHER" id="PTHR45740:SF4">
    <property type="entry name" value="PROTEIN MONO-ADP-RIBOSYLTRANSFERASE PARP11"/>
    <property type="match status" value="1"/>
</dbReference>
<dbReference type="GO" id="GO:0003950">
    <property type="term" value="F:NAD+ poly-ADP-ribosyltransferase activity"/>
    <property type="evidence" value="ECO:0007669"/>
    <property type="project" value="UniProtKB-UniRule"/>
</dbReference>
<sequence>IWTPYMWRYEGVEHMDTSDTPWCWFYLADCGRWHQFEEDVDGFLSSQDLEKCYLRDPKGILRNFCQNTMIDFSAMLQTDLTTGMQRRIKRDHGIKRSCSCFSSAPVFWDRMDASTAYQLTPLSQVTAEYQTVADFVVQEGLLNKTIVGLYRIQNFDLWEIFCRKRKQLMRLHGVHKFPERRLFHGTDVKNVHNICKYNFDLHLAGQNGHAFGTGIYFARCASFADKYSPSCSDPVALFGGATLSGNYKIQFLARVLVGKSQVGQPNFKKPDHGKAENKHNSCVDDVKHPKIFVIFDPNQIYPEYLIQYQ</sequence>
<feature type="domain" description="WWE" evidence="5">
    <location>
        <begin position="10"/>
        <end position="90"/>
    </location>
</feature>
<reference evidence="7" key="1">
    <citation type="submission" date="2025-08" db="UniProtKB">
        <authorList>
            <consortium name="Ensembl"/>
        </authorList>
    </citation>
    <scope>IDENTIFICATION</scope>
</reference>
<dbReference type="GO" id="GO:0005634">
    <property type="term" value="C:nucleus"/>
    <property type="evidence" value="ECO:0007669"/>
    <property type="project" value="UniProtKB-SubCell"/>
</dbReference>
<dbReference type="Proteomes" id="UP000261560">
    <property type="component" value="Unplaced"/>
</dbReference>
<dbReference type="GO" id="GO:1990404">
    <property type="term" value="F:NAD+-protein mono-ADP-ribosyltransferase activity"/>
    <property type="evidence" value="ECO:0007669"/>
    <property type="project" value="TreeGrafter"/>
</dbReference>
<dbReference type="InterPro" id="IPR004170">
    <property type="entry name" value="WWE_dom"/>
</dbReference>
<name>A0A3B3BL29_ORYME</name>
<dbReference type="Pfam" id="PF02825">
    <property type="entry name" value="WWE"/>
    <property type="match status" value="1"/>
</dbReference>
<feature type="domain" description="PARP catalytic" evidence="6">
    <location>
        <begin position="104"/>
        <end position="309"/>
    </location>
</feature>
<dbReference type="Gene3D" id="3.90.228.10">
    <property type="match status" value="1"/>
</dbReference>
<evidence type="ECO:0000259" key="5">
    <source>
        <dbReference type="PROSITE" id="PS50918"/>
    </source>
</evidence>
<evidence type="ECO:0000313" key="8">
    <source>
        <dbReference type="Proteomes" id="UP000261560"/>
    </source>
</evidence>
<evidence type="ECO:0000256" key="4">
    <source>
        <dbReference type="RuleBase" id="RU362114"/>
    </source>
</evidence>
<evidence type="ECO:0000259" key="6">
    <source>
        <dbReference type="PROSITE" id="PS51059"/>
    </source>
</evidence>
<dbReference type="Ensembl" id="ENSOMET00000006095.1">
    <property type="protein sequence ID" value="ENSOMEP00000006271.1"/>
    <property type="gene ID" value="ENSOMEG00000007331.1"/>
</dbReference>
<keyword evidence="4" id="KW-0808">Transferase</keyword>
<dbReference type="OMA" id="IQNVDLW"/>
<dbReference type="SUPFAM" id="SSF56399">
    <property type="entry name" value="ADP-ribosylation"/>
    <property type="match status" value="1"/>
</dbReference>
<evidence type="ECO:0000256" key="3">
    <source>
        <dbReference type="ARBA" id="ARBA00024347"/>
    </source>
</evidence>
<comment type="similarity">
    <text evidence="3">Belongs to the ARTD/PARP family.</text>
</comment>
<proteinExistence type="inferred from homology"/>